<accession>A0ABX7RCB1</accession>
<dbReference type="Gene3D" id="3.30.70.1320">
    <property type="entry name" value="Multidrug efflux transporter AcrB pore domain like"/>
    <property type="match status" value="1"/>
</dbReference>
<feature type="transmembrane region" description="Helical" evidence="2">
    <location>
        <begin position="437"/>
        <end position="460"/>
    </location>
</feature>
<dbReference type="PRINTS" id="PR00702">
    <property type="entry name" value="ACRIFLAVINRP"/>
</dbReference>
<sequence length="1073" mass="113981">MWIVQYALSRRYTIGVLAILILLFGTLATRRMPTDILPEVGIPSVNLVWTYNGLPAADMAAKLTSFSEAAIMNTVDDLKEVRSESLTGASIVRIDFQPTVSLDRALGQITAVSQTILRRMPPGTSPPLVIRNNVSSTPVLMLVLSSDSLTEAQLYDYARLQLRSQIQTIPGIRMTLPYGGAARQIMVDLNPAALQTYGLTPADVTTALERGSPTLPSGSIRENAREMQISLDTSPASAAEFLEIPVAARNGTVIYIRDIASVRDGGALQTNVARMDGSSAVAVALIKLGGASAVEIVRAVRERLPEIEASAPTGTRIQPIFDQSVFVDHAIDSIRHEVLLVGLLVALVVLVFIGSWRSSLIVLSAIPLALLASVTMLSLLGYTFNVMTLGGLALAIGILVDNAVVDVENTNRNIAMGKDVRTAILDSAREVVFPEMVSTISICIVLTPILLMTGLSAWVFTPLALAVIFAMLASFLLSRTLIPVLCYLMLPADIRSRENPRWQAEKALLKVNHKVEHTLDSLRDRHHALLVRLGHHGGVLALTALAVIAIGAVSAVSLGREYFPQVDAGQLRLQVRLPSGTRLEETAARLTEIQREIRKIIPAPELQTVYEQIGMPDAVNLSLVDSAVVGSFEAEVMLQLRTPHHSSHDYLVQIRRRIAERFPDVKVFERPPDATSRTLAGSAAAAFEVRVIGRDAAGNLALAREIEQRLKQVPGAVDVALRQVLDLPEYQVRIDRTRAAQLGLDAQQASRAVLAVLGSSGTVTPVYWTDTVNAIAYTVQVQAPPVNMTSIDALLNAPLRIGNDGQAVLLRNIATVTPRSVPASLARTTLAPTISVLANVEGTDLGSVQDRLTAITTELQGKLKPGNRIEVAGQAGEMSSAYSELAAGLLMSAALVFLVLVVNFQSWIQPLVAMSGLPLAIAGAAFGLFVTGTPLSVPALMGVMMVIGVSTANSVLVTSFARGLVAAGHDPELAAYESAAVRLRPVLMTASAMVLGIIPMAIGLGEGGEQNAPLGRAVIGGLLFGTPATLILVPSILAVLGRRMPAAARHAAMPDSDDPSTAPPTGAEAGATP</sequence>
<dbReference type="PANTHER" id="PTHR32063:SF8">
    <property type="entry name" value="CATION EFFLUX PROTEIN"/>
    <property type="match status" value="1"/>
</dbReference>
<dbReference type="Pfam" id="PF00873">
    <property type="entry name" value="ACR_tran"/>
    <property type="match status" value="1"/>
</dbReference>
<dbReference type="SUPFAM" id="SSF82693">
    <property type="entry name" value="Multidrug efflux transporter AcrB pore domain, PN1, PN2, PC1 and PC2 subdomains"/>
    <property type="match status" value="2"/>
</dbReference>
<proteinExistence type="predicted"/>
<feature type="region of interest" description="Disordered" evidence="1">
    <location>
        <begin position="1050"/>
        <end position="1073"/>
    </location>
</feature>
<feature type="transmembrane region" description="Helical" evidence="2">
    <location>
        <begin position="942"/>
        <end position="965"/>
    </location>
</feature>
<evidence type="ECO:0000313" key="3">
    <source>
        <dbReference type="EMBL" id="QSX75645.1"/>
    </source>
</evidence>
<keyword evidence="2" id="KW-1133">Transmembrane helix</keyword>
<dbReference type="InterPro" id="IPR001036">
    <property type="entry name" value="Acrflvin-R"/>
</dbReference>
<feature type="transmembrane region" description="Helical" evidence="2">
    <location>
        <begin position="362"/>
        <end position="384"/>
    </location>
</feature>
<feature type="transmembrane region" description="Helical" evidence="2">
    <location>
        <begin position="338"/>
        <end position="356"/>
    </location>
</feature>
<feature type="transmembrane region" description="Helical" evidence="2">
    <location>
        <begin position="885"/>
        <end position="904"/>
    </location>
</feature>
<feature type="transmembrane region" description="Helical" evidence="2">
    <location>
        <begin position="911"/>
        <end position="930"/>
    </location>
</feature>
<reference evidence="3 4" key="1">
    <citation type="submission" date="2021-02" db="EMBL/GenBank/DDBJ databases">
        <title>Lysobacter arenosi sp. nov., isolated from soil of gangwondo yeongwol, south Korea.</title>
        <authorList>
            <person name="Kim K.R."/>
            <person name="Kim K.H."/>
            <person name="Jeon C.O."/>
        </authorList>
    </citation>
    <scope>NUCLEOTIDE SEQUENCE [LARGE SCALE GENOMIC DNA]</scope>
    <source>
        <strain evidence="3 4">R7</strain>
    </source>
</reference>
<evidence type="ECO:0000256" key="2">
    <source>
        <dbReference type="SAM" id="Phobius"/>
    </source>
</evidence>
<name>A0ABX7RCB1_9GAMM</name>
<dbReference type="EMBL" id="CP071517">
    <property type="protein sequence ID" value="QSX75645.1"/>
    <property type="molecule type" value="Genomic_DNA"/>
</dbReference>
<gene>
    <name evidence="3" type="ORF">HIV01_003700</name>
</gene>
<organism evidence="3 4">
    <name type="scientific">Lysobacter arenosi</name>
    <dbReference type="NCBI Taxonomy" id="2795387"/>
    <lineage>
        <taxon>Bacteria</taxon>
        <taxon>Pseudomonadati</taxon>
        <taxon>Pseudomonadota</taxon>
        <taxon>Gammaproteobacteria</taxon>
        <taxon>Lysobacterales</taxon>
        <taxon>Lysobacteraceae</taxon>
        <taxon>Lysobacter</taxon>
    </lineage>
</organism>
<dbReference type="RefSeq" id="WP_200605001.1">
    <property type="nucleotide sequence ID" value="NZ_CP071517.1"/>
</dbReference>
<dbReference type="PANTHER" id="PTHR32063">
    <property type="match status" value="1"/>
</dbReference>
<dbReference type="Gene3D" id="3.30.70.1430">
    <property type="entry name" value="Multidrug efflux transporter AcrB pore domain"/>
    <property type="match status" value="2"/>
</dbReference>
<protein>
    <submittedName>
        <fullName evidence="3">Efflux RND transporter permease subunit</fullName>
    </submittedName>
</protein>
<dbReference type="SUPFAM" id="SSF82866">
    <property type="entry name" value="Multidrug efflux transporter AcrB transmembrane domain"/>
    <property type="match status" value="2"/>
</dbReference>
<keyword evidence="2" id="KW-0812">Transmembrane</keyword>
<keyword evidence="4" id="KW-1185">Reference proteome</keyword>
<feature type="transmembrane region" description="Helical" evidence="2">
    <location>
        <begin position="1017"/>
        <end position="1040"/>
    </location>
</feature>
<feature type="transmembrane region" description="Helical" evidence="2">
    <location>
        <begin position="986"/>
        <end position="1005"/>
    </location>
</feature>
<feature type="transmembrane region" description="Helical" evidence="2">
    <location>
        <begin position="12"/>
        <end position="29"/>
    </location>
</feature>
<feature type="transmembrane region" description="Helical" evidence="2">
    <location>
        <begin position="466"/>
        <end position="490"/>
    </location>
</feature>
<evidence type="ECO:0000256" key="1">
    <source>
        <dbReference type="SAM" id="MobiDB-lite"/>
    </source>
</evidence>
<dbReference type="Gene3D" id="3.30.2090.10">
    <property type="entry name" value="Multidrug efflux transporter AcrB TolC docking domain, DN and DC subdomains"/>
    <property type="match status" value="2"/>
</dbReference>
<dbReference type="Gene3D" id="3.30.70.1440">
    <property type="entry name" value="Multidrug efflux transporter AcrB pore domain"/>
    <property type="match status" value="1"/>
</dbReference>
<feature type="transmembrane region" description="Helical" evidence="2">
    <location>
        <begin position="539"/>
        <end position="558"/>
    </location>
</feature>
<keyword evidence="2" id="KW-0472">Membrane</keyword>
<dbReference type="Gene3D" id="1.20.1640.10">
    <property type="entry name" value="Multidrug efflux transporter AcrB transmembrane domain"/>
    <property type="match status" value="2"/>
</dbReference>
<dbReference type="Proteomes" id="UP000663400">
    <property type="component" value="Chromosome"/>
</dbReference>
<dbReference type="InterPro" id="IPR027463">
    <property type="entry name" value="AcrB_DN_DC_subdom"/>
</dbReference>
<dbReference type="SUPFAM" id="SSF82714">
    <property type="entry name" value="Multidrug efflux transporter AcrB TolC docking domain, DN and DC subdomains"/>
    <property type="match status" value="2"/>
</dbReference>
<evidence type="ECO:0000313" key="4">
    <source>
        <dbReference type="Proteomes" id="UP000663400"/>
    </source>
</evidence>